<evidence type="ECO:0000313" key="2">
    <source>
        <dbReference type="EMBL" id="PRP99599.1"/>
    </source>
</evidence>
<gene>
    <name evidence="2" type="ORF">ENSA7_62370</name>
</gene>
<evidence type="ECO:0000313" key="3">
    <source>
        <dbReference type="Proteomes" id="UP000238823"/>
    </source>
</evidence>
<evidence type="ECO:0008006" key="4">
    <source>
        <dbReference type="Google" id="ProtNLM"/>
    </source>
</evidence>
<dbReference type="AlphaFoldDB" id="A0A2S9Y3C5"/>
<feature type="signal peptide" evidence="1">
    <location>
        <begin position="1"/>
        <end position="24"/>
    </location>
</feature>
<reference evidence="2 3" key="1">
    <citation type="submission" date="2018-03" db="EMBL/GenBank/DDBJ databases">
        <title>Draft Genome Sequences of the Obligatory Marine Myxobacteria Enhygromyxa salina SWB007.</title>
        <authorList>
            <person name="Poehlein A."/>
            <person name="Moghaddam J.A."/>
            <person name="Harms H."/>
            <person name="Alanjari M."/>
            <person name="Koenig G.M."/>
            <person name="Daniel R."/>
            <person name="Schaeberle T.F."/>
        </authorList>
    </citation>
    <scope>NUCLEOTIDE SEQUENCE [LARGE SCALE GENOMIC DNA]</scope>
    <source>
        <strain evidence="2 3">SWB007</strain>
    </source>
</reference>
<sequence length="157" mass="16674">MPRPRLRRFTCLALSLCAVLTLGACDSDSQDIAARNAELFEDGVAKDTEGGAFRVVLSSRDGLEVGENSLVARVGFHDAHDPEDPGVGIPGADVQLDAYMADGSGVVSDLRGQYLGDGRYEIIGLELSEPGIWRFELSIAVGATIDESVAFVFSVPD</sequence>
<feature type="chain" id="PRO_5015406491" description="YtkA-like domain-containing protein" evidence="1">
    <location>
        <begin position="25"/>
        <end position="157"/>
    </location>
</feature>
<protein>
    <recommendedName>
        <fullName evidence="4">YtkA-like domain-containing protein</fullName>
    </recommendedName>
</protein>
<evidence type="ECO:0000256" key="1">
    <source>
        <dbReference type="SAM" id="SignalP"/>
    </source>
</evidence>
<dbReference type="PROSITE" id="PS51257">
    <property type="entry name" value="PROKAR_LIPOPROTEIN"/>
    <property type="match status" value="1"/>
</dbReference>
<dbReference type="Proteomes" id="UP000238823">
    <property type="component" value="Unassembled WGS sequence"/>
</dbReference>
<dbReference type="EMBL" id="PVNL01000120">
    <property type="protein sequence ID" value="PRP99599.1"/>
    <property type="molecule type" value="Genomic_DNA"/>
</dbReference>
<keyword evidence="1" id="KW-0732">Signal</keyword>
<name>A0A2S9Y3C5_9BACT</name>
<accession>A0A2S9Y3C5</accession>
<comment type="caution">
    <text evidence="2">The sequence shown here is derived from an EMBL/GenBank/DDBJ whole genome shotgun (WGS) entry which is preliminary data.</text>
</comment>
<proteinExistence type="predicted"/>
<organism evidence="2 3">
    <name type="scientific">Enhygromyxa salina</name>
    <dbReference type="NCBI Taxonomy" id="215803"/>
    <lineage>
        <taxon>Bacteria</taxon>
        <taxon>Pseudomonadati</taxon>
        <taxon>Myxococcota</taxon>
        <taxon>Polyangia</taxon>
        <taxon>Nannocystales</taxon>
        <taxon>Nannocystaceae</taxon>
        <taxon>Enhygromyxa</taxon>
    </lineage>
</organism>